<feature type="region of interest" description="Disordered" evidence="2">
    <location>
        <begin position="141"/>
        <end position="185"/>
    </location>
</feature>
<evidence type="ECO:0000313" key="4">
    <source>
        <dbReference type="Proteomes" id="UP000256970"/>
    </source>
</evidence>
<feature type="compositionally biased region" description="Low complexity" evidence="2">
    <location>
        <begin position="463"/>
        <end position="476"/>
    </location>
</feature>
<evidence type="ECO:0000256" key="2">
    <source>
        <dbReference type="SAM" id="MobiDB-lite"/>
    </source>
</evidence>
<dbReference type="EMBL" id="FNXT01000878">
    <property type="protein sequence ID" value="SZX68743.1"/>
    <property type="molecule type" value="Genomic_DNA"/>
</dbReference>
<keyword evidence="4" id="KW-1185">Reference proteome</keyword>
<evidence type="ECO:0000256" key="1">
    <source>
        <dbReference type="SAM" id="Coils"/>
    </source>
</evidence>
<keyword evidence="1" id="KW-0175">Coiled coil</keyword>
<protein>
    <submittedName>
        <fullName evidence="3">Uncharacterized protein</fullName>
    </submittedName>
</protein>
<proteinExistence type="predicted"/>
<feature type="compositionally biased region" description="Basic residues" evidence="2">
    <location>
        <begin position="477"/>
        <end position="487"/>
    </location>
</feature>
<accession>A0A383VV53</accession>
<feature type="compositionally biased region" description="Low complexity" evidence="2">
    <location>
        <begin position="145"/>
        <end position="172"/>
    </location>
</feature>
<sequence length="487" mass="51663">MPYKVPQSKVKARMDKEVAAMRAQLTQLQHEHSTLLFQHSLLAALCDSLAWLRNVKQHSSAGCTGQPPPAGAITADEQLLLEQLAGLSCSSIDSQDSSTPAAASRDTLQTVEAPLAGDTATASVAGDAAAAAAAAAALDIESKPSSGDSSGSDGSSSSDSSTTFQLQQQQQQELRLPPGEDTIAPHGDLMQLFRRLLSMRSTSHQHTTLSHLQEDYATVVCELSLNLAMLDQPQHLQAACSAEAPAAAIERLVVRHVHTMVSLLLQQRHDLLQAFYLSNCLSGAVGEEHQKESITAAVQQLRLSKQQVQQISQATAVFKRLLAPLIQGRQVLQGTGFTAASAAVHTGPGVKLEGGGLSSSSSSSSSSGMVLPHAAMLQRLQQQQRRVTNLSTLMKKEMFIKGCLSVFTLGRLTWLQAARLIIHAFPYPASIAAVSQEIAELAQQHVQAQQAAAEAAAAADAFRGSSSGRSGSAGRQGVRRARLKVRR</sequence>
<dbReference type="Proteomes" id="UP000256970">
    <property type="component" value="Unassembled WGS sequence"/>
</dbReference>
<gene>
    <name evidence="3" type="ORF">BQ4739_LOCUS9066</name>
</gene>
<evidence type="ECO:0000313" key="3">
    <source>
        <dbReference type="EMBL" id="SZX68743.1"/>
    </source>
</evidence>
<organism evidence="3 4">
    <name type="scientific">Tetradesmus obliquus</name>
    <name type="common">Green alga</name>
    <name type="synonym">Acutodesmus obliquus</name>
    <dbReference type="NCBI Taxonomy" id="3088"/>
    <lineage>
        <taxon>Eukaryota</taxon>
        <taxon>Viridiplantae</taxon>
        <taxon>Chlorophyta</taxon>
        <taxon>core chlorophytes</taxon>
        <taxon>Chlorophyceae</taxon>
        <taxon>CS clade</taxon>
        <taxon>Sphaeropleales</taxon>
        <taxon>Scenedesmaceae</taxon>
        <taxon>Tetradesmus</taxon>
    </lineage>
</organism>
<name>A0A383VV53_TETOB</name>
<reference evidence="3 4" key="1">
    <citation type="submission" date="2016-10" db="EMBL/GenBank/DDBJ databases">
        <authorList>
            <person name="Cai Z."/>
        </authorList>
    </citation>
    <scope>NUCLEOTIDE SEQUENCE [LARGE SCALE GENOMIC DNA]</scope>
</reference>
<dbReference type="AlphaFoldDB" id="A0A383VV53"/>
<feature type="coiled-coil region" evidence="1">
    <location>
        <begin position="431"/>
        <end position="458"/>
    </location>
</feature>
<feature type="region of interest" description="Disordered" evidence="2">
    <location>
        <begin position="463"/>
        <end position="487"/>
    </location>
</feature>